<feature type="region of interest" description="Disordered" evidence="1">
    <location>
        <begin position="1"/>
        <end position="127"/>
    </location>
</feature>
<name>A0ABN9XFC3_9DINO</name>
<feature type="compositionally biased region" description="Gly residues" evidence="1">
    <location>
        <begin position="103"/>
        <end position="114"/>
    </location>
</feature>
<evidence type="ECO:0000313" key="3">
    <source>
        <dbReference type="Proteomes" id="UP001189429"/>
    </source>
</evidence>
<reference evidence="2" key="1">
    <citation type="submission" date="2023-10" db="EMBL/GenBank/DDBJ databases">
        <authorList>
            <person name="Chen Y."/>
            <person name="Shah S."/>
            <person name="Dougan E. K."/>
            <person name="Thang M."/>
            <person name="Chan C."/>
        </authorList>
    </citation>
    <scope>NUCLEOTIDE SEQUENCE [LARGE SCALE GENOMIC DNA]</scope>
</reference>
<evidence type="ECO:0000313" key="2">
    <source>
        <dbReference type="EMBL" id="CAK0896795.1"/>
    </source>
</evidence>
<keyword evidence="3" id="KW-1185">Reference proteome</keyword>
<feature type="compositionally biased region" description="Gly residues" evidence="1">
    <location>
        <begin position="1"/>
        <end position="11"/>
    </location>
</feature>
<proteinExistence type="predicted"/>
<accession>A0ABN9XFC3</accession>
<feature type="compositionally biased region" description="Acidic residues" evidence="1">
    <location>
        <begin position="53"/>
        <end position="65"/>
    </location>
</feature>
<dbReference type="EMBL" id="CAUYUJ010020239">
    <property type="protein sequence ID" value="CAK0896795.1"/>
    <property type="molecule type" value="Genomic_DNA"/>
</dbReference>
<organism evidence="2 3">
    <name type="scientific">Prorocentrum cordatum</name>
    <dbReference type="NCBI Taxonomy" id="2364126"/>
    <lineage>
        <taxon>Eukaryota</taxon>
        <taxon>Sar</taxon>
        <taxon>Alveolata</taxon>
        <taxon>Dinophyceae</taxon>
        <taxon>Prorocentrales</taxon>
        <taxon>Prorocentraceae</taxon>
        <taxon>Prorocentrum</taxon>
    </lineage>
</organism>
<gene>
    <name evidence="2" type="ORF">PCOR1329_LOCUS75160</name>
</gene>
<feature type="compositionally biased region" description="Low complexity" evidence="1">
    <location>
        <begin position="21"/>
        <end position="52"/>
    </location>
</feature>
<comment type="caution">
    <text evidence="2">The sequence shown here is derived from an EMBL/GenBank/DDBJ whole genome shotgun (WGS) entry which is preliminary data.</text>
</comment>
<protein>
    <submittedName>
        <fullName evidence="2">Uncharacterized protein</fullName>
    </submittedName>
</protein>
<evidence type="ECO:0000256" key="1">
    <source>
        <dbReference type="SAM" id="MobiDB-lite"/>
    </source>
</evidence>
<dbReference type="Proteomes" id="UP001189429">
    <property type="component" value="Unassembled WGS sequence"/>
</dbReference>
<sequence length="127" mass="12661">MATDQLGGGAGPEHVPRCWSADAPAPAAEEAEGTAPAGPAALPEAGHLQADAAADDSDAEDEPADAQDGAGAERELGAEEPWASLPPRERELWERVRRRGGSAQEGGRGGGGGRGGEEGRSAQEGGG</sequence>